<evidence type="ECO:0000313" key="3">
    <source>
        <dbReference type="Proteomes" id="UP000001176"/>
    </source>
</evidence>
<gene>
    <name evidence="2" type="ordered locus">GDI3873</name>
</gene>
<feature type="transmembrane region" description="Helical" evidence="1">
    <location>
        <begin position="54"/>
        <end position="77"/>
    </location>
</feature>
<dbReference type="Proteomes" id="UP000001176">
    <property type="component" value="Plasmid pGDIPal5I"/>
</dbReference>
<dbReference type="EMBL" id="AM889287">
    <property type="protein sequence ID" value="CAP57837.1"/>
    <property type="molecule type" value="Genomic_DNA"/>
</dbReference>
<proteinExistence type="predicted"/>
<reference evidence="3" key="1">
    <citation type="journal article" date="2009" name="BMC Genomics">
        <title>Complete genome sequence of the sugarcane nitrogen-fixing endophyte Gluconacetobacter diazotrophicus Pal5.</title>
        <authorList>
            <person name="Bertalan M."/>
            <person name="Albano R."/>
            <person name="Padua V."/>
            <person name="Rouws L."/>
            <person name="Rojas C."/>
            <person name="Hemerly A."/>
            <person name="Teixeira K."/>
            <person name="Schwab S."/>
            <person name="Araujo J."/>
            <person name="Oliveira A."/>
            <person name="Franca L."/>
            <person name="Magalhaes V."/>
            <person name="Alqueres S."/>
            <person name="Cardoso A."/>
            <person name="Almeida W."/>
            <person name="Loureiro M.M."/>
            <person name="Nogueira E."/>
            <person name="Cidade D."/>
            <person name="Oliveira D."/>
            <person name="Simao T."/>
            <person name="Macedo J."/>
            <person name="Valadao A."/>
            <person name="Dreschsel M."/>
            <person name="Freitas F."/>
            <person name="Vidal M."/>
            <person name="Guedes H."/>
            <person name="Rodrigues E."/>
            <person name="Meneses C."/>
            <person name="Brioso P."/>
            <person name="Pozzer L."/>
            <person name="Figueiredo D."/>
            <person name="Montano H."/>
            <person name="Junior J."/>
            <person name="Filho G."/>
            <person name="Flores V."/>
            <person name="Ferreira B."/>
            <person name="Branco A."/>
            <person name="Gonzalez P."/>
            <person name="Guillobel H."/>
            <person name="Lemos M."/>
            <person name="Seibel L."/>
            <person name="Macedo J."/>
            <person name="Alves-Ferreira M."/>
            <person name="Sachetto-Martins G."/>
            <person name="Coelho A."/>
            <person name="Santos E."/>
            <person name="Amaral G."/>
            <person name="Neves A."/>
            <person name="Pacheco A.B."/>
            <person name="Carvalho D."/>
            <person name="Lery L."/>
            <person name="Bisch P."/>
            <person name="Rossle S.C."/>
            <person name="Urmenyi T."/>
            <person name="Kruger W.V."/>
            <person name="Martins O."/>
            <person name="Baldani J.I."/>
            <person name="Ferreira P.C."/>
        </authorList>
    </citation>
    <scope>NUCLEOTIDE SEQUENCE [LARGE SCALE GENOMIC DNA]</scope>
    <source>
        <strain evidence="3">ATCC 49037 / DSM 5601 / CCUG 37298 / CIP 103539 / LMG 7603 / PAl5</strain>
        <plasmid evidence="3">pGDIPal5I</plasmid>
    </source>
</reference>
<organism evidence="2 3">
    <name type="scientific">Gluconacetobacter diazotrophicus (strain ATCC 49037 / DSM 5601 / CCUG 37298 / CIP 103539 / LMG 7603 / PAl5)</name>
    <dbReference type="NCBI Taxonomy" id="272568"/>
    <lineage>
        <taxon>Bacteria</taxon>
        <taxon>Pseudomonadati</taxon>
        <taxon>Pseudomonadota</taxon>
        <taxon>Alphaproteobacteria</taxon>
        <taxon>Acetobacterales</taxon>
        <taxon>Acetobacteraceae</taxon>
        <taxon>Gluconacetobacter</taxon>
    </lineage>
</organism>
<protein>
    <submittedName>
        <fullName evidence="2">Putative membrane protein</fullName>
    </submittedName>
</protein>
<keyword evidence="1" id="KW-0812">Transmembrane</keyword>
<keyword evidence="1" id="KW-1133">Transmembrane helix</keyword>
<evidence type="ECO:0000313" key="2">
    <source>
        <dbReference type="EMBL" id="CAP57837.1"/>
    </source>
</evidence>
<keyword evidence="2" id="KW-0614">Plasmid</keyword>
<evidence type="ECO:0000256" key="1">
    <source>
        <dbReference type="SAM" id="Phobius"/>
    </source>
</evidence>
<name>A9HSW3_GLUDA</name>
<geneLocation type="plasmid" evidence="2 3">
    <name>pGDIPal5I</name>
</geneLocation>
<sequence>MVSIILLVGFTIFIAATEIVPGWKMSFLQKIAFSCDPIAVLAFQFLDSKVGGTLIPLLGAAIPLLAGTAVLVLSAWIQSMPESEKQKILDDKHE</sequence>
<dbReference type="RefSeq" id="WP_012222212.1">
    <property type="nucleotide sequence ID" value="NC_010124.1"/>
</dbReference>
<dbReference type="AlphaFoldDB" id="A9HSW3"/>
<keyword evidence="3" id="KW-1185">Reference proteome</keyword>
<accession>A9HSW3</accession>
<keyword evidence="1" id="KW-0472">Membrane</keyword>
<dbReference type="KEGG" id="gdi:GDI3873"/>